<keyword evidence="2" id="KW-1185">Reference proteome</keyword>
<dbReference type="EMBL" id="JAJFAZ020000001">
    <property type="protein sequence ID" value="KAI5353919.1"/>
    <property type="molecule type" value="Genomic_DNA"/>
</dbReference>
<accession>A0AAD4ZTI8</accession>
<evidence type="ECO:0000313" key="2">
    <source>
        <dbReference type="Proteomes" id="UP001054821"/>
    </source>
</evidence>
<name>A0AAD4ZTI8_PRUDU</name>
<evidence type="ECO:0000313" key="1">
    <source>
        <dbReference type="EMBL" id="KAI5353919.1"/>
    </source>
</evidence>
<dbReference type="Proteomes" id="UP001054821">
    <property type="component" value="Chromosome 1"/>
</dbReference>
<organism evidence="1 2">
    <name type="scientific">Prunus dulcis</name>
    <name type="common">Almond</name>
    <name type="synonym">Amygdalus dulcis</name>
    <dbReference type="NCBI Taxonomy" id="3755"/>
    <lineage>
        <taxon>Eukaryota</taxon>
        <taxon>Viridiplantae</taxon>
        <taxon>Streptophyta</taxon>
        <taxon>Embryophyta</taxon>
        <taxon>Tracheophyta</taxon>
        <taxon>Spermatophyta</taxon>
        <taxon>Magnoliopsida</taxon>
        <taxon>eudicotyledons</taxon>
        <taxon>Gunneridae</taxon>
        <taxon>Pentapetalae</taxon>
        <taxon>rosids</taxon>
        <taxon>fabids</taxon>
        <taxon>Rosales</taxon>
        <taxon>Rosaceae</taxon>
        <taxon>Amygdaloideae</taxon>
        <taxon>Amygdaleae</taxon>
        <taxon>Prunus</taxon>
    </lineage>
</organism>
<sequence>MHGNFNGISLIESVRCGSRRRAQAHETRPSDFGSTLPAWVLACSKMSKGKRKGQVEACKLLMPYFLVNLNTNSHICIIMKFGGSAARQHDPLTGTCLGNQNLPGLLSPYFRDKSKAICGQNRMKHASFVYMTISNLAIGCENAKTTTEVPLQTADGVG</sequence>
<dbReference type="AlphaFoldDB" id="A0AAD4ZTI8"/>
<comment type="caution">
    <text evidence="1">The sequence shown here is derived from an EMBL/GenBank/DDBJ whole genome shotgun (WGS) entry which is preliminary data.</text>
</comment>
<reference evidence="1 2" key="1">
    <citation type="journal article" date="2022" name="G3 (Bethesda)">
        <title>Whole-genome sequence and methylome profiling of the almond [Prunus dulcis (Mill.) D.A. Webb] cultivar 'Nonpareil'.</title>
        <authorList>
            <person name="D'Amico-Willman K.M."/>
            <person name="Ouma W.Z."/>
            <person name="Meulia T."/>
            <person name="Sideli G.M."/>
            <person name="Gradziel T.M."/>
            <person name="Fresnedo-Ramirez J."/>
        </authorList>
    </citation>
    <scope>NUCLEOTIDE SEQUENCE [LARGE SCALE GENOMIC DNA]</scope>
    <source>
        <strain evidence="1">Clone GOH B32 T37-40</strain>
    </source>
</reference>
<gene>
    <name evidence="1" type="ORF">L3X38_006813</name>
</gene>
<protein>
    <submittedName>
        <fullName evidence="1">Uncharacterized protein</fullName>
    </submittedName>
</protein>
<proteinExistence type="predicted"/>